<protein>
    <submittedName>
        <fullName evidence="1">Uncharacterized protein</fullName>
    </submittedName>
</protein>
<name>H0EVK2_GLAL7</name>
<comment type="caution">
    <text evidence="1">The sequence shown here is derived from an EMBL/GenBank/DDBJ whole genome shotgun (WGS) entry which is preliminary data.</text>
</comment>
<dbReference type="HOGENOM" id="CLU_3160091_0_0_1"/>
<dbReference type="EMBL" id="AGUE01000195">
    <property type="protein sequence ID" value="EHK97386.1"/>
    <property type="molecule type" value="Genomic_DNA"/>
</dbReference>
<reference evidence="1 2" key="1">
    <citation type="journal article" date="2012" name="Eukaryot. Cell">
        <title>Genome sequence of the fungus Glarea lozoyensis: the first genome sequence of a species from the Helotiaceae family.</title>
        <authorList>
            <person name="Youssar L."/>
            <person name="Gruening B.A."/>
            <person name="Erxleben A."/>
            <person name="Guenther S."/>
            <person name="Huettel W."/>
        </authorList>
    </citation>
    <scope>NUCLEOTIDE SEQUENCE [LARGE SCALE GENOMIC DNA]</scope>
    <source>
        <strain evidence="2">ATCC 74030 / MF5533</strain>
    </source>
</reference>
<evidence type="ECO:0000313" key="1">
    <source>
        <dbReference type="EMBL" id="EHK97386.1"/>
    </source>
</evidence>
<keyword evidence="2" id="KW-1185">Reference proteome</keyword>
<evidence type="ECO:0000313" key="2">
    <source>
        <dbReference type="Proteomes" id="UP000005446"/>
    </source>
</evidence>
<dbReference type="InParanoid" id="H0EVK2"/>
<dbReference type="AlphaFoldDB" id="H0EVK2"/>
<gene>
    <name evidence="1" type="ORF">M7I_6800</name>
</gene>
<dbReference type="Proteomes" id="UP000005446">
    <property type="component" value="Unassembled WGS sequence"/>
</dbReference>
<accession>H0EVK2</accession>
<proteinExistence type="predicted"/>
<organism evidence="1 2">
    <name type="scientific">Glarea lozoyensis (strain ATCC 74030 / MF5533)</name>
    <dbReference type="NCBI Taxonomy" id="1104152"/>
    <lineage>
        <taxon>Eukaryota</taxon>
        <taxon>Fungi</taxon>
        <taxon>Dikarya</taxon>
        <taxon>Ascomycota</taxon>
        <taxon>Pezizomycotina</taxon>
        <taxon>Leotiomycetes</taxon>
        <taxon>Helotiales</taxon>
        <taxon>Helotiaceae</taxon>
        <taxon>Glarea</taxon>
    </lineage>
</organism>
<sequence length="48" mass="5532">MSSSLTQKPNTTKRSPYYHNIVQRTLQHVESAPKALKYITPEIMCIAR</sequence>